<dbReference type="AlphaFoldDB" id="A0A9W6ZUD9"/>
<dbReference type="SUPFAM" id="SSF48452">
    <property type="entry name" value="TPR-like"/>
    <property type="match status" value="1"/>
</dbReference>
<name>A0A9W6ZUD9_9STRA</name>
<dbReference type="Proteomes" id="UP001162640">
    <property type="component" value="Unassembled WGS sequence"/>
</dbReference>
<sequence length="857" mass="94119">MKSSARPIPSTTMAAELNSATPIPALKKHIQDATIASKNLLAQSKSELEGLKVHVNFGLERLRANAAKGNAKAKDNLDMFEGWLNFANAMLSVDEDVGESQSQSQSQWQIACYLREVKFGRKLPVTQWPEIENEALVPIAEEVARLYLKASVEGVKNWTGYPTSVKDLVECATVMERIKDGERPDPSSIVCGDSDSDADSMIYNFLKKYKSVAESSWMNFLCGRKTDTSGLDGVVTWSDSEMYGLTLVKSGGAFEGWVNSKTGEAPVDDFPSLFEWKRSEIMFNVTFDWRGVELSELIAKVKDLAPSNVLNMLIARVLPNPELCVKDNLMAPCINVLRRKEPPTGAAEVSLAWTLLGLYYEFKDDDVRAKACFAKGVELSPSSAGYFGLCRVTPDGERIQFGGDKGADVKGGLPWGGMYCRWTRDKELSFGAILVETAYEFWALDAPIGGVCVEAVTWQTVAEEYYKNEMFSACLKACEKGNLAGEILGMARCRNCEYKEAMGMERTEAREFADYAKVRGRRGVVERAWEEGKRGLAMKLVAELEDGGGFVGLKDNADMKMIVGKGGREEYEELLKVVEEGGGGGDLAPFKNRVYHDIGVTHYEEGDHATALKFMVKSVEYDPKSAFGWNGAGVCLEALGREGGRECFEVAKACGKDNEGWINAVVCDWHAGRDCDKNLGELTSVSEHALSWLVRGLVATADGRKGGKEGILTAAKSYLKSAVGLVEEEDDLATERWRRVWEGMGGEFDGEVGGGERQAEVEAEAKEFDRVVEMVKNRDGEAAYTLETICEKNERILRGQKKGVVTARFAGEMKALRAWHGVDGGGEKGAGLEEAQMAAFFAPHSEFVRTAIESLKT</sequence>
<gene>
    <name evidence="2" type="ORF">TL16_g02206</name>
</gene>
<reference evidence="3" key="1">
    <citation type="journal article" date="2023" name="Commun. Biol.">
        <title>Genome analysis of Parmales, the sister group of diatoms, reveals the evolutionary specialization of diatoms from phago-mixotrophs to photoautotrophs.</title>
        <authorList>
            <person name="Ban H."/>
            <person name="Sato S."/>
            <person name="Yoshikawa S."/>
            <person name="Yamada K."/>
            <person name="Nakamura Y."/>
            <person name="Ichinomiya M."/>
            <person name="Sato N."/>
            <person name="Blanc-Mathieu R."/>
            <person name="Endo H."/>
            <person name="Kuwata A."/>
            <person name="Ogata H."/>
        </authorList>
    </citation>
    <scope>NUCLEOTIDE SEQUENCE [LARGE SCALE GENOMIC DNA]</scope>
</reference>
<proteinExistence type="predicted"/>
<dbReference type="EMBL" id="BLQM01000053">
    <property type="protein sequence ID" value="GMH56739.1"/>
    <property type="molecule type" value="Genomic_DNA"/>
</dbReference>
<dbReference type="PROSITE" id="PS50005">
    <property type="entry name" value="TPR"/>
    <property type="match status" value="2"/>
</dbReference>
<evidence type="ECO:0000256" key="1">
    <source>
        <dbReference type="PROSITE-ProRule" id="PRU00339"/>
    </source>
</evidence>
<feature type="repeat" description="TPR" evidence="1">
    <location>
        <begin position="592"/>
        <end position="625"/>
    </location>
</feature>
<protein>
    <submittedName>
        <fullName evidence="2">Uncharacterized protein</fullName>
    </submittedName>
</protein>
<organism evidence="2 3">
    <name type="scientific">Triparma laevis f. inornata</name>
    <dbReference type="NCBI Taxonomy" id="1714386"/>
    <lineage>
        <taxon>Eukaryota</taxon>
        <taxon>Sar</taxon>
        <taxon>Stramenopiles</taxon>
        <taxon>Ochrophyta</taxon>
        <taxon>Bolidophyceae</taxon>
        <taxon>Parmales</taxon>
        <taxon>Triparmaceae</taxon>
        <taxon>Triparma</taxon>
    </lineage>
</organism>
<dbReference type="SMART" id="SM00028">
    <property type="entry name" value="TPR"/>
    <property type="match status" value="2"/>
</dbReference>
<dbReference type="Gene3D" id="1.25.40.10">
    <property type="entry name" value="Tetratricopeptide repeat domain"/>
    <property type="match status" value="1"/>
</dbReference>
<evidence type="ECO:0000313" key="2">
    <source>
        <dbReference type="EMBL" id="GMH56739.1"/>
    </source>
</evidence>
<dbReference type="Pfam" id="PF13181">
    <property type="entry name" value="TPR_8"/>
    <property type="match status" value="2"/>
</dbReference>
<feature type="repeat" description="TPR" evidence="1">
    <location>
        <begin position="350"/>
        <end position="383"/>
    </location>
</feature>
<evidence type="ECO:0000313" key="3">
    <source>
        <dbReference type="Proteomes" id="UP001162640"/>
    </source>
</evidence>
<keyword evidence="1" id="KW-0802">TPR repeat</keyword>
<dbReference type="InterPro" id="IPR011990">
    <property type="entry name" value="TPR-like_helical_dom_sf"/>
</dbReference>
<dbReference type="InterPro" id="IPR019734">
    <property type="entry name" value="TPR_rpt"/>
</dbReference>
<comment type="caution">
    <text evidence="2">The sequence shown here is derived from an EMBL/GenBank/DDBJ whole genome shotgun (WGS) entry which is preliminary data.</text>
</comment>
<accession>A0A9W6ZUD9</accession>